<dbReference type="EMBL" id="CP002339">
    <property type="protein sequence ID" value="AEF05684.1"/>
    <property type="molecule type" value="Genomic_DNA"/>
</dbReference>
<sequence length="113" mass="12734">MEYLEMRGEVKLKDDADLPVVSQVLNKLVETEFVDGGYIDIRRKDPTISIHAEGTISESYSLRAQLKKLQNQLSETSMIGVTSERWETLVVLKHSEPVSALSLEPYDLLVIGQ</sequence>
<dbReference type="OrthoDB" id="7062795at2"/>
<keyword evidence="2" id="KW-1185">Reference proteome</keyword>
<proteinExistence type="predicted"/>
<dbReference type="AlphaFoldDB" id="F5Z721"/>
<dbReference type="HOGENOM" id="CLU_2128218_0_0_6"/>
<reference evidence="1 2" key="1">
    <citation type="journal article" date="2011" name="J. Bacteriol.">
        <title>Complete genome sequence of the polycyclic aromatic hydrocarbon-degrading bacterium Alteromonas sp. strain SN2.</title>
        <authorList>
            <person name="Jin H.M."/>
            <person name="Jeong H."/>
            <person name="Moon E.J."/>
            <person name="Math R.K."/>
            <person name="Lee K."/>
            <person name="Kim H.J."/>
            <person name="Jeon C.O."/>
            <person name="Oh T.K."/>
            <person name="Kim J.F."/>
        </authorList>
    </citation>
    <scope>NUCLEOTIDE SEQUENCE [LARGE SCALE GENOMIC DNA]</scope>
    <source>
        <strain evidence="2">JCM 17741 / KACC 18427 / KCTC 11700BP / SN2</strain>
    </source>
</reference>
<dbReference type="Proteomes" id="UP000000683">
    <property type="component" value="Chromosome"/>
</dbReference>
<gene>
    <name evidence="1" type="ordered locus">ambt_20965</name>
</gene>
<accession>F5Z721</accession>
<protein>
    <submittedName>
        <fullName evidence="1">Uncharacterized protein</fullName>
    </submittedName>
</protein>
<dbReference type="KEGG" id="alt:ambt_20965"/>
<evidence type="ECO:0000313" key="1">
    <source>
        <dbReference type="EMBL" id="AEF05684.1"/>
    </source>
</evidence>
<name>F5Z721_ALTNA</name>
<organism evidence="1 2">
    <name type="scientific">Alteromonas naphthalenivorans</name>
    <dbReference type="NCBI Taxonomy" id="715451"/>
    <lineage>
        <taxon>Bacteria</taxon>
        <taxon>Pseudomonadati</taxon>
        <taxon>Pseudomonadota</taxon>
        <taxon>Gammaproteobacteria</taxon>
        <taxon>Alteromonadales</taxon>
        <taxon>Alteromonadaceae</taxon>
        <taxon>Alteromonas/Salinimonas group</taxon>
        <taxon>Alteromonas</taxon>
    </lineage>
</organism>
<evidence type="ECO:0000313" key="2">
    <source>
        <dbReference type="Proteomes" id="UP000000683"/>
    </source>
</evidence>